<dbReference type="PANTHER" id="PTHR43798">
    <property type="entry name" value="MONOACYLGLYCEROL LIPASE"/>
    <property type="match status" value="1"/>
</dbReference>
<sequence>MAYWEWGDPANARVLLCVHGLTRNGRDFDHLARRLAPHYRVVCPDVVGRGQSDWLTNPMYYTIAQYASDMMTLLARLRPARLAWVGTSMGGLIGLGLAGALGMARQAHAAQSHAGLPLPPSHELSIERMVLNDVGPRLQRVALDRICENVGARAVFNTFDEALQATKVSCATFGPHSEEHWRELADNSYVSEGGHWVKRYDPNIALALAAQANPQAYEAGEQLLWHAYDGLGCPVLVLRGADSDLLSAQTVQEMQQRNPRTEEVVFSGVGHAPTLMSADQVQPVADFLLRG</sequence>
<name>A0ABN0RYU7_9BORD</name>
<dbReference type="PRINTS" id="PR00111">
    <property type="entry name" value="ABHYDROLASE"/>
</dbReference>
<evidence type="ECO:0000313" key="3">
    <source>
        <dbReference type="EMBL" id="EXX94487.1"/>
    </source>
</evidence>
<dbReference type="Proteomes" id="UP000023104">
    <property type="component" value="Unassembled WGS sequence"/>
</dbReference>
<dbReference type="SUPFAM" id="SSF53474">
    <property type="entry name" value="alpha/beta-Hydrolases"/>
    <property type="match status" value="1"/>
</dbReference>
<gene>
    <name evidence="3" type="ORF">D559_1896</name>
</gene>
<dbReference type="Pfam" id="PF00561">
    <property type="entry name" value="Abhydrolase_1"/>
    <property type="match status" value="1"/>
</dbReference>
<dbReference type="InterPro" id="IPR050266">
    <property type="entry name" value="AB_hydrolase_sf"/>
</dbReference>
<comment type="caution">
    <text evidence="3">The sequence shown here is derived from an EMBL/GenBank/DDBJ whole genome shotgun (WGS) entry which is preliminary data.</text>
</comment>
<keyword evidence="1" id="KW-0812">Transmembrane</keyword>
<evidence type="ECO:0000256" key="1">
    <source>
        <dbReference type="SAM" id="Phobius"/>
    </source>
</evidence>
<keyword evidence="3" id="KW-0378">Hydrolase</keyword>
<dbReference type="EMBL" id="JDTF01000004">
    <property type="protein sequence ID" value="EXX94487.1"/>
    <property type="molecule type" value="Genomic_DNA"/>
</dbReference>
<dbReference type="InterPro" id="IPR029058">
    <property type="entry name" value="AB_hydrolase_fold"/>
</dbReference>
<keyword evidence="1" id="KW-1133">Transmembrane helix</keyword>
<proteinExistence type="predicted"/>
<keyword evidence="1" id="KW-0472">Membrane</keyword>
<dbReference type="Gene3D" id="3.40.50.1820">
    <property type="entry name" value="alpha/beta hydrolase"/>
    <property type="match status" value="1"/>
</dbReference>
<evidence type="ECO:0000313" key="4">
    <source>
        <dbReference type="Proteomes" id="UP000023104"/>
    </source>
</evidence>
<accession>A0ABN0RYU7</accession>
<feature type="transmembrane region" description="Helical" evidence="1">
    <location>
        <begin position="82"/>
        <end position="104"/>
    </location>
</feature>
<protein>
    <submittedName>
        <fullName evidence="3">Alpha/beta hydrolase fold family protein</fullName>
    </submittedName>
</protein>
<evidence type="ECO:0000259" key="2">
    <source>
        <dbReference type="Pfam" id="PF00561"/>
    </source>
</evidence>
<dbReference type="InterPro" id="IPR000073">
    <property type="entry name" value="AB_hydrolase_1"/>
</dbReference>
<feature type="domain" description="AB hydrolase-1" evidence="2">
    <location>
        <begin position="14"/>
        <end position="272"/>
    </location>
</feature>
<keyword evidence="4" id="KW-1185">Reference proteome</keyword>
<reference evidence="3 4" key="1">
    <citation type="submission" date="2014-02" db="EMBL/GenBank/DDBJ databases">
        <title>Whole Genome Sequencing Of Bordetella Holmesii, An Emerging Opportunistic Infection Of Humans.</title>
        <authorList>
            <person name="Tettelin H."/>
            <person name="Hooven T.A."/>
            <person name="Hine E."/>
            <person name="Su Q."/>
            <person name="Huard R.C."/>
            <person name="Della-Latta P."/>
            <person name="Daugherty S.C."/>
            <person name="Agrawal S."/>
            <person name="Sengamalay N."/>
            <person name="Tallon L.J."/>
            <person name="Sadzewicz L."/>
            <person name="Whittier S."/>
            <person name="Fraser C.M."/>
            <person name="Ratner A.J."/>
        </authorList>
    </citation>
    <scope>NUCLEOTIDE SEQUENCE [LARGE SCALE GENOMIC DNA]</scope>
    <source>
        <strain evidence="3 4">1058</strain>
    </source>
</reference>
<organism evidence="3 4">
    <name type="scientific">Bordetella holmesii 1058</name>
    <dbReference type="NCBI Taxonomy" id="1247648"/>
    <lineage>
        <taxon>Bacteria</taxon>
        <taxon>Pseudomonadati</taxon>
        <taxon>Pseudomonadota</taxon>
        <taxon>Betaproteobacteria</taxon>
        <taxon>Burkholderiales</taxon>
        <taxon>Alcaligenaceae</taxon>
        <taxon>Bordetella</taxon>
    </lineage>
</organism>
<dbReference type="GO" id="GO:0016787">
    <property type="term" value="F:hydrolase activity"/>
    <property type="evidence" value="ECO:0007669"/>
    <property type="project" value="UniProtKB-KW"/>
</dbReference>